<evidence type="ECO:0000256" key="1">
    <source>
        <dbReference type="PIRSR" id="PIRSR640198-1"/>
    </source>
</evidence>
<keyword evidence="2" id="KW-0067">ATP-binding</keyword>
<name>A0A134AC60_9FIRM</name>
<dbReference type="GO" id="GO:0005524">
    <property type="term" value="F:ATP binding"/>
    <property type="evidence" value="ECO:0007669"/>
    <property type="project" value="UniProtKB-KW"/>
</dbReference>
<dbReference type="Pfam" id="PF02661">
    <property type="entry name" value="Fic"/>
    <property type="match status" value="1"/>
</dbReference>
<feature type="site" description="Important for autoinhibition of adenylyltransferase activity" evidence="3">
    <location>
        <position position="46"/>
    </location>
</feature>
<dbReference type="OrthoDB" id="9813719at2"/>
<dbReference type="EMBL" id="LSDG01000045">
    <property type="protein sequence ID" value="KXB65265.1"/>
    <property type="molecule type" value="Genomic_DNA"/>
</dbReference>
<organism evidence="5 6">
    <name type="scientific">Aedoeadaptatus coxii</name>
    <dbReference type="NCBI Taxonomy" id="755172"/>
    <lineage>
        <taxon>Bacteria</taxon>
        <taxon>Bacillati</taxon>
        <taxon>Bacillota</taxon>
        <taxon>Tissierellia</taxon>
        <taxon>Tissierellales</taxon>
        <taxon>Peptoniphilaceae</taxon>
        <taxon>Aedoeadaptatus</taxon>
    </lineage>
</organism>
<gene>
    <name evidence="5" type="ORF">HMPREF1863_01775</name>
</gene>
<feature type="active site" evidence="1">
    <location>
        <position position="173"/>
    </location>
</feature>
<dbReference type="PANTHER" id="PTHR13504">
    <property type="entry name" value="FIDO DOMAIN-CONTAINING PROTEIN DDB_G0283145"/>
    <property type="match status" value="1"/>
</dbReference>
<proteinExistence type="predicted"/>
<evidence type="ECO:0000256" key="2">
    <source>
        <dbReference type="PIRSR" id="PIRSR640198-2"/>
    </source>
</evidence>
<keyword evidence="6" id="KW-1185">Reference proteome</keyword>
<sequence length="254" mass="30193">MKNKLQELEIRKRHLNQNIQTISKHFLNSYEEDFAVRFAHESTKMEGNTLSIFEVKTLLIDQITIGGKKLRELYEVINHQKAFEYVKKSILENREFTEELIKDLHQIITENIFPGGIYRQTNVRISGASFIPIDWTEVRNEMSYFIVQYATRKKDLSTLELAAWVHAEFVKIHPFSDGNGRTARLLMNYILMADDFLPINISTEKRAEYYESLDQYAIDQNLEKFLFLICEEEEKTIKDYEIELQIEKSRFFER</sequence>
<dbReference type="InterPro" id="IPR040198">
    <property type="entry name" value="Fido_containing"/>
</dbReference>
<accession>A0A134AC60</accession>
<protein>
    <submittedName>
        <fullName evidence="5">Fic family protein</fullName>
    </submittedName>
</protein>
<dbReference type="Proteomes" id="UP000070442">
    <property type="component" value="Unassembled WGS sequence"/>
</dbReference>
<keyword evidence="2" id="KW-0547">Nucleotide-binding</keyword>
<dbReference type="InterPro" id="IPR036597">
    <property type="entry name" value="Fido-like_dom_sf"/>
</dbReference>
<dbReference type="RefSeq" id="WP_068369881.1">
    <property type="nucleotide sequence ID" value="NZ_CAUPGT010000027.1"/>
</dbReference>
<evidence type="ECO:0000256" key="3">
    <source>
        <dbReference type="PIRSR" id="PIRSR640198-3"/>
    </source>
</evidence>
<dbReference type="Gene3D" id="1.10.3290.10">
    <property type="entry name" value="Fido-like domain"/>
    <property type="match status" value="1"/>
</dbReference>
<feature type="binding site" evidence="2">
    <location>
        <begin position="177"/>
        <end position="184"/>
    </location>
    <ligand>
        <name>ATP</name>
        <dbReference type="ChEBI" id="CHEBI:30616"/>
    </ligand>
</feature>
<comment type="caution">
    <text evidence="5">The sequence shown here is derived from an EMBL/GenBank/DDBJ whole genome shotgun (WGS) entry which is preliminary data.</text>
</comment>
<dbReference type="PANTHER" id="PTHR13504:SF38">
    <property type="entry name" value="FIDO DOMAIN-CONTAINING PROTEIN"/>
    <property type="match status" value="1"/>
</dbReference>
<dbReference type="AlphaFoldDB" id="A0A134AC60"/>
<dbReference type="PROSITE" id="PS51459">
    <property type="entry name" value="FIDO"/>
    <property type="match status" value="1"/>
</dbReference>
<dbReference type="PATRIC" id="fig|755172.3.peg.1732"/>
<dbReference type="SUPFAM" id="SSF140931">
    <property type="entry name" value="Fic-like"/>
    <property type="match status" value="1"/>
</dbReference>
<evidence type="ECO:0000313" key="6">
    <source>
        <dbReference type="Proteomes" id="UP000070442"/>
    </source>
</evidence>
<dbReference type="STRING" id="755172.HMPREF1863_01775"/>
<evidence type="ECO:0000259" key="4">
    <source>
        <dbReference type="PROSITE" id="PS51459"/>
    </source>
</evidence>
<dbReference type="InterPro" id="IPR003812">
    <property type="entry name" value="Fido"/>
</dbReference>
<feature type="domain" description="Fido" evidence="4">
    <location>
        <begin position="96"/>
        <end position="231"/>
    </location>
</feature>
<evidence type="ECO:0000313" key="5">
    <source>
        <dbReference type="EMBL" id="KXB65265.1"/>
    </source>
</evidence>
<reference evidence="6" key="1">
    <citation type="submission" date="2016-01" db="EMBL/GenBank/DDBJ databases">
        <authorList>
            <person name="Mitreva M."/>
            <person name="Pepin K.H."/>
            <person name="Mihindukulasuriya K.A."/>
            <person name="Fulton R."/>
            <person name="Fronick C."/>
            <person name="O'Laughlin M."/>
            <person name="Miner T."/>
            <person name="Herter B."/>
            <person name="Rosa B.A."/>
            <person name="Cordes M."/>
            <person name="Tomlinson C."/>
            <person name="Wollam A."/>
            <person name="Palsikar V.B."/>
            <person name="Mardis E.R."/>
            <person name="Wilson R.K."/>
        </authorList>
    </citation>
    <scope>NUCLEOTIDE SEQUENCE [LARGE SCALE GENOMIC DNA]</scope>
    <source>
        <strain evidence="6">DNF00729</strain>
    </source>
</reference>
<feature type="binding site" evidence="2">
    <location>
        <begin position="209"/>
        <end position="210"/>
    </location>
    <ligand>
        <name>ATP</name>
        <dbReference type="ChEBI" id="CHEBI:30616"/>
    </ligand>
</feature>